<dbReference type="GeneID" id="929652"/>
<feature type="region of interest" description="Disordered" evidence="1">
    <location>
        <begin position="34"/>
        <end position="108"/>
    </location>
</feature>
<accession>Q8UZ16</accession>
<evidence type="ECO:0000256" key="1">
    <source>
        <dbReference type="SAM" id="MobiDB-lite"/>
    </source>
</evidence>
<dbReference type="EMBL" id="AJ238373">
    <property type="protein sequence ID" value="CAC80272.1"/>
    <property type="molecule type" value="Genomic_DNA"/>
</dbReference>
<reference evidence="2 3" key="1">
    <citation type="journal article" date="2007" name="J. Gen. Virol.">
        <title>Genital warts in Burmeister's porpoises: characterization of Phocoena spinipinnis papillomavirus type 1 (PsPV-1) and evidence for a second, distantly related PsPV.</title>
        <authorList>
            <person name="Van Bressem M.F."/>
            <person name="Cassonnet P."/>
            <person name="Rector A."/>
            <person name="Desaintes C."/>
            <person name="Van Waerebeek K."/>
            <person name="Alfaro-Shigueto J."/>
            <person name="Van Ranst M."/>
            <person name="Orth G."/>
        </authorList>
    </citation>
    <scope>NUCLEOTIDE SEQUENCE [LARGE SCALE GENOMIC DNA]</scope>
    <source>
        <strain evidence="3">Isolate Burmeister's porpoise/Peru/PsPV1</strain>
    </source>
</reference>
<protein>
    <submittedName>
        <fullName evidence="2">E4 protein</fullName>
    </submittedName>
</protein>
<evidence type="ECO:0000313" key="2">
    <source>
        <dbReference type="EMBL" id="CAC80272.1"/>
    </source>
</evidence>
<feature type="compositionally biased region" description="Basic residues" evidence="1">
    <location>
        <begin position="65"/>
        <end position="86"/>
    </location>
</feature>
<proteinExistence type="predicted"/>
<gene>
    <name evidence="2" type="primary">e4</name>
</gene>
<organism evidence="2 3">
    <name type="scientific">Phocoena spinipinnis papillomavirus (isolate Burmeister's porpoise/Peru/PsPV1)</name>
    <name type="common">PsPV</name>
    <dbReference type="NCBI Taxonomy" id="654916"/>
    <lineage>
        <taxon>Viruses</taxon>
        <taxon>Monodnaviria</taxon>
        <taxon>Shotokuvirae</taxon>
        <taxon>Cossaviricota</taxon>
        <taxon>Papovaviricetes</taxon>
        <taxon>Zurhausenvirales</taxon>
        <taxon>Papillomaviridae</taxon>
        <taxon>Firstpapillomavirinae</taxon>
        <taxon>Omikronpapillomavirus</taxon>
        <taxon>Phocoena spinipinnis papillomavirus</taxon>
    </lineage>
</organism>
<dbReference type="Proteomes" id="UP000008789">
    <property type="component" value="Segment"/>
</dbReference>
<dbReference type="RefSeq" id="NP_542619.1">
    <property type="nucleotide sequence ID" value="NC_003348.1"/>
</dbReference>
<evidence type="ECO:0000313" key="3">
    <source>
        <dbReference type="Proteomes" id="UP000008789"/>
    </source>
</evidence>
<keyword evidence="3" id="KW-1185">Reference proteome</keyword>
<organismHost>
    <name type="scientific">Phocoena spinipinnis</name>
    <name type="common">Burmeister's porpoise</name>
    <dbReference type="NCBI Taxonomy" id="27614"/>
</organismHost>
<dbReference type="KEGG" id="vg:929652"/>
<sequence>LIVHLYLAPAPLPLWTPPWTHPWETPYYRRVLDGINKPQRPRGDVEGRESLTQQSPTAYASVPPHRPHHHQSQHQSHHHHHHHHLQRPLSPQAAAEEASTPQGPPTPAVAQETVIPVEDPVTVTVTIGVPNGPELVLTFQLS</sequence>
<feature type="non-terminal residue" evidence="2">
    <location>
        <position position="1"/>
    </location>
</feature>
<name>Q8UZ16_PSPVP</name>